<protein>
    <submittedName>
        <fullName evidence="1">Uncharacterized protein</fullName>
    </submittedName>
</protein>
<gene>
    <name evidence="1" type="ORF">ILEXP_LOCUS6413</name>
</gene>
<comment type="caution">
    <text evidence="1">The sequence shown here is derived from an EMBL/GenBank/DDBJ whole genome shotgun (WGS) entry which is preliminary data.</text>
</comment>
<sequence length="274" mass="30121">MKSVYLIVWFPGGSSSGIKGQPSWSNPLCDSHSRNACAYELGKLGIRQGSCVEIPKCHRWNIIEEELRFLREKAEHLNLNNAAQLNGGNINLGEGKMGNDINSLMGLAGFHGNGANNGNLSGMGGGGFQVQANNDFHGTAVVSAGIPNGEIPILLEHLLNHDNTFRDPTKIKEINSPEGQIVPDDSIEVRPKSFRPSHQMFSVLPLFRMFLYQERTECADLDLDSAMVELLWSEDFGAKMAVVDEVASRGGLDRKRWQISAYLNCLAGYVVCWS</sequence>
<name>A0ABC8R800_9AQUA</name>
<dbReference type="EMBL" id="CAUOFW020000930">
    <property type="protein sequence ID" value="CAK9139059.1"/>
    <property type="molecule type" value="Genomic_DNA"/>
</dbReference>
<organism evidence="1 2">
    <name type="scientific">Ilex paraguariensis</name>
    <name type="common">yerba mate</name>
    <dbReference type="NCBI Taxonomy" id="185542"/>
    <lineage>
        <taxon>Eukaryota</taxon>
        <taxon>Viridiplantae</taxon>
        <taxon>Streptophyta</taxon>
        <taxon>Embryophyta</taxon>
        <taxon>Tracheophyta</taxon>
        <taxon>Spermatophyta</taxon>
        <taxon>Magnoliopsida</taxon>
        <taxon>eudicotyledons</taxon>
        <taxon>Gunneridae</taxon>
        <taxon>Pentapetalae</taxon>
        <taxon>asterids</taxon>
        <taxon>campanulids</taxon>
        <taxon>Aquifoliales</taxon>
        <taxon>Aquifoliaceae</taxon>
        <taxon>Ilex</taxon>
    </lineage>
</organism>
<evidence type="ECO:0000313" key="2">
    <source>
        <dbReference type="Proteomes" id="UP001642360"/>
    </source>
</evidence>
<evidence type="ECO:0000313" key="1">
    <source>
        <dbReference type="EMBL" id="CAK9139059.1"/>
    </source>
</evidence>
<keyword evidence="2" id="KW-1185">Reference proteome</keyword>
<reference evidence="1 2" key="1">
    <citation type="submission" date="2024-02" db="EMBL/GenBank/DDBJ databases">
        <authorList>
            <person name="Vignale AGUSTIN F."/>
            <person name="Sosa J E."/>
            <person name="Modenutti C."/>
        </authorList>
    </citation>
    <scope>NUCLEOTIDE SEQUENCE [LARGE SCALE GENOMIC DNA]</scope>
</reference>
<accession>A0ABC8R800</accession>
<dbReference type="AlphaFoldDB" id="A0ABC8R800"/>
<dbReference type="Proteomes" id="UP001642360">
    <property type="component" value="Unassembled WGS sequence"/>
</dbReference>
<proteinExistence type="predicted"/>